<protein>
    <submittedName>
        <fullName evidence="1">Uncharacterized protein</fullName>
    </submittedName>
</protein>
<dbReference type="Proteomes" id="UP000297245">
    <property type="component" value="Unassembled WGS sequence"/>
</dbReference>
<sequence>ACVLIAYLPVDKAVPQSGDTPADVKCKTYQIFHDAMRVVLQPLSDAGKEGVRLTGGDGEVRIVHPILAAYVADYPEQCLVTLAKYGTCPRCRVVATELQNQTEHEARTRQFT</sequence>
<dbReference type="InterPro" id="IPR041078">
    <property type="entry name" value="Plavaka"/>
</dbReference>
<dbReference type="AlphaFoldDB" id="A0A4S8L467"/>
<evidence type="ECO:0000313" key="1">
    <source>
        <dbReference type="EMBL" id="THU83171.1"/>
    </source>
</evidence>
<dbReference type="OrthoDB" id="2418900at2759"/>
<gene>
    <name evidence="1" type="ORF">K435DRAFT_931456</name>
</gene>
<reference evidence="1 2" key="1">
    <citation type="journal article" date="2019" name="Nat. Ecol. Evol.">
        <title>Megaphylogeny resolves global patterns of mushroom evolution.</title>
        <authorList>
            <person name="Varga T."/>
            <person name="Krizsan K."/>
            <person name="Foldi C."/>
            <person name="Dima B."/>
            <person name="Sanchez-Garcia M."/>
            <person name="Sanchez-Ramirez S."/>
            <person name="Szollosi G.J."/>
            <person name="Szarkandi J.G."/>
            <person name="Papp V."/>
            <person name="Albert L."/>
            <person name="Andreopoulos W."/>
            <person name="Angelini C."/>
            <person name="Antonin V."/>
            <person name="Barry K.W."/>
            <person name="Bougher N.L."/>
            <person name="Buchanan P."/>
            <person name="Buyck B."/>
            <person name="Bense V."/>
            <person name="Catcheside P."/>
            <person name="Chovatia M."/>
            <person name="Cooper J."/>
            <person name="Damon W."/>
            <person name="Desjardin D."/>
            <person name="Finy P."/>
            <person name="Geml J."/>
            <person name="Haridas S."/>
            <person name="Hughes K."/>
            <person name="Justo A."/>
            <person name="Karasinski D."/>
            <person name="Kautmanova I."/>
            <person name="Kiss B."/>
            <person name="Kocsube S."/>
            <person name="Kotiranta H."/>
            <person name="LaButti K.M."/>
            <person name="Lechner B.E."/>
            <person name="Liimatainen K."/>
            <person name="Lipzen A."/>
            <person name="Lukacs Z."/>
            <person name="Mihaltcheva S."/>
            <person name="Morgado L.N."/>
            <person name="Niskanen T."/>
            <person name="Noordeloos M.E."/>
            <person name="Ohm R.A."/>
            <person name="Ortiz-Santana B."/>
            <person name="Ovrebo C."/>
            <person name="Racz N."/>
            <person name="Riley R."/>
            <person name="Savchenko A."/>
            <person name="Shiryaev A."/>
            <person name="Soop K."/>
            <person name="Spirin V."/>
            <person name="Szebenyi C."/>
            <person name="Tomsovsky M."/>
            <person name="Tulloss R.E."/>
            <person name="Uehling J."/>
            <person name="Grigoriev I.V."/>
            <person name="Vagvolgyi C."/>
            <person name="Papp T."/>
            <person name="Martin F.M."/>
            <person name="Miettinen O."/>
            <person name="Hibbett D.S."/>
            <person name="Nagy L.G."/>
        </authorList>
    </citation>
    <scope>NUCLEOTIDE SEQUENCE [LARGE SCALE GENOMIC DNA]</scope>
    <source>
        <strain evidence="1 2">CBS 962.96</strain>
    </source>
</reference>
<feature type="non-terminal residue" evidence="1">
    <location>
        <position position="1"/>
    </location>
</feature>
<accession>A0A4S8L467</accession>
<keyword evidence="2" id="KW-1185">Reference proteome</keyword>
<name>A0A4S8L467_DENBC</name>
<dbReference type="EMBL" id="ML179682">
    <property type="protein sequence ID" value="THU83171.1"/>
    <property type="molecule type" value="Genomic_DNA"/>
</dbReference>
<feature type="non-terminal residue" evidence="1">
    <location>
        <position position="112"/>
    </location>
</feature>
<organism evidence="1 2">
    <name type="scientific">Dendrothele bispora (strain CBS 962.96)</name>
    <dbReference type="NCBI Taxonomy" id="1314807"/>
    <lineage>
        <taxon>Eukaryota</taxon>
        <taxon>Fungi</taxon>
        <taxon>Dikarya</taxon>
        <taxon>Basidiomycota</taxon>
        <taxon>Agaricomycotina</taxon>
        <taxon>Agaricomycetes</taxon>
        <taxon>Agaricomycetidae</taxon>
        <taxon>Agaricales</taxon>
        <taxon>Agaricales incertae sedis</taxon>
        <taxon>Dendrothele</taxon>
    </lineage>
</organism>
<proteinExistence type="predicted"/>
<evidence type="ECO:0000313" key="2">
    <source>
        <dbReference type="Proteomes" id="UP000297245"/>
    </source>
</evidence>
<dbReference type="Pfam" id="PF18759">
    <property type="entry name" value="Plavaka"/>
    <property type="match status" value="1"/>
</dbReference>